<dbReference type="AlphaFoldDB" id="A0A8T1P682"/>
<evidence type="ECO:0000313" key="2">
    <source>
        <dbReference type="Proteomes" id="UP000811609"/>
    </source>
</evidence>
<dbReference type="EMBL" id="CM031818">
    <property type="protein sequence ID" value="KAG6639419.1"/>
    <property type="molecule type" value="Genomic_DNA"/>
</dbReference>
<dbReference type="Proteomes" id="UP000811609">
    <property type="component" value="Chromosome 10"/>
</dbReference>
<evidence type="ECO:0000313" key="1">
    <source>
        <dbReference type="EMBL" id="KAG6639419.1"/>
    </source>
</evidence>
<reference evidence="1" key="1">
    <citation type="submission" date="2020-12" db="EMBL/GenBank/DDBJ databases">
        <title>WGS assembly of Carya illinoinensis cv. Pawnee.</title>
        <authorList>
            <person name="Platts A."/>
            <person name="Shu S."/>
            <person name="Wright S."/>
            <person name="Barry K."/>
            <person name="Edger P."/>
            <person name="Pires J.C."/>
            <person name="Schmutz J."/>
        </authorList>
    </citation>
    <scope>NUCLEOTIDE SEQUENCE</scope>
    <source>
        <tissue evidence="1">Leaf</tissue>
    </source>
</reference>
<name>A0A8T1P682_CARIL</name>
<accession>A0A8T1P682</accession>
<evidence type="ECO:0008006" key="3">
    <source>
        <dbReference type="Google" id="ProtNLM"/>
    </source>
</evidence>
<organism evidence="1 2">
    <name type="scientific">Carya illinoinensis</name>
    <name type="common">Pecan</name>
    <dbReference type="NCBI Taxonomy" id="32201"/>
    <lineage>
        <taxon>Eukaryota</taxon>
        <taxon>Viridiplantae</taxon>
        <taxon>Streptophyta</taxon>
        <taxon>Embryophyta</taxon>
        <taxon>Tracheophyta</taxon>
        <taxon>Spermatophyta</taxon>
        <taxon>Magnoliopsida</taxon>
        <taxon>eudicotyledons</taxon>
        <taxon>Gunneridae</taxon>
        <taxon>Pentapetalae</taxon>
        <taxon>rosids</taxon>
        <taxon>fabids</taxon>
        <taxon>Fagales</taxon>
        <taxon>Juglandaceae</taxon>
        <taxon>Carya</taxon>
    </lineage>
</organism>
<protein>
    <recommendedName>
        <fullName evidence="3">Reverse transcriptase domain-containing protein</fullName>
    </recommendedName>
</protein>
<proteinExistence type="predicted"/>
<sequence length="84" mass="10131">MTLNKRRTERYFNQRVKPRTFKIGDLSLRENRITMQEEGKLGPYWEGPYVVITNNQPGSYFLKDAQGKELPHLWNSEHIKRYYP</sequence>
<comment type="caution">
    <text evidence="1">The sequence shown here is derived from an EMBL/GenBank/DDBJ whole genome shotgun (WGS) entry which is preliminary data.</text>
</comment>
<keyword evidence="2" id="KW-1185">Reference proteome</keyword>
<gene>
    <name evidence="1" type="ORF">CIPAW_10G099100</name>
</gene>